<dbReference type="Pfam" id="PF13975">
    <property type="entry name" value="gag-asp_proteas"/>
    <property type="match status" value="1"/>
</dbReference>
<dbReference type="Proteomes" id="UP000612361">
    <property type="component" value="Unassembled WGS sequence"/>
</dbReference>
<feature type="chain" id="PRO_5037322914" evidence="1">
    <location>
        <begin position="21"/>
        <end position="213"/>
    </location>
</feature>
<gene>
    <name evidence="2" type="ORF">H8K47_13930</name>
</gene>
<keyword evidence="3" id="KW-1185">Reference proteome</keyword>
<keyword evidence="2" id="KW-0645">Protease</keyword>
<dbReference type="InterPro" id="IPR034122">
    <property type="entry name" value="Retropepsin-like_bacterial"/>
</dbReference>
<evidence type="ECO:0000313" key="3">
    <source>
        <dbReference type="Proteomes" id="UP000612361"/>
    </source>
</evidence>
<dbReference type="InterPro" id="IPR001969">
    <property type="entry name" value="Aspartic_peptidase_AS"/>
</dbReference>
<sequence length="213" mass="22317">MKLPALFAIFLVSTCCSSLAAAANIGVVAILSGKAILVIDGAAPKTYEVGAMLNGETRLLAVDGDNATISTNGKRQVLRLGQTDYKTGGGTSNQVVLKAGDHGHFMAPASINGVALSMMVDTGASLIALPASEARRIGINYKAGRPGRANTAGGVVNTYLIKLDSIKIGDIELFQVDASVIEAGLSMPLLGMSFLNRMEMRREGEQMTLTKRF</sequence>
<dbReference type="CDD" id="cd05483">
    <property type="entry name" value="retropepsin_like_bacteria"/>
    <property type="match status" value="1"/>
</dbReference>
<protein>
    <submittedName>
        <fullName evidence="2">Retroviral-like aspartic protease family protein</fullName>
    </submittedName>
</protein>
<feature type="signal peptide" evidence="1">
    <location>
        <begin position="1"/>
        <end position="20"/>
    </location>
</feature>
<reference evidence="2" key="1">
    <citation type="submission" date="2020-08" db="EMBL/GenBank/DDBJ databases">
        <title>Novel species isolated from subtropical streams in China.</title>
        <authorList>
            <person name="Lu H."/>
        </authorList>
    </citation>
    <scope>NUCLEOTIDE SEQUENCE</scope>
    <source>
        <strain evidence="2">CY7W</strain>
    </source>
</reference>
<dbReference type="PROSITE" id="PS00141">
    <property type="entry name" value="ASP_PROTEASE"/>
    <property type="match status" value="1"/>
</dbReference>
<dbReference type="GO" id="GO:0006508">
    <property type="term" value="P:proteolysis"/>
    <property type="evidence" value="ECO:0007669"/>
    <property type="project" value="UniProtKB-KW"/>
</dbReference>
<name>A0A923IBV6_9BURK</name>
<dbReference type="AlphaFoldDB" id="A0A923IBV6"/>
<dbReference type="Gene3D" id="2.40.70.10">
    <property type="entry name" value="Acid Proteases"/>
    <property type="match status" value="1"/>
</dbReference>
<dbReference type="GO" id="GO:0004190">
    <property type="term" value="F:aspartic-type endopeptidase activity"/>
    <property type="evidence" value="ECO:0007669"/>
    <property type="project" value="InterPro"/>
</dbReference>
<dbReference type="InterPro" id="IPR011969">
    <property type="entry name" value="Clan_AA_Asp_peptidase_C"/>
</dbReference>
<dbReference type="InterPro" id="IPR021109">
    <property type="entry name" value="Peptidase_aspartic_dom_sf"/>
</dbReference>
<keyword evidence="1" id="KW-0732">Signal</keyword>
<dbReference type="EMBL" id="JACOGG010000015">
    <property type="protein sequence ID" value="MBC3936465.1"/>
    <property type="molecule type" value="Genomic_DNA"/>
</dbReference>
<keyword evidence="2" id="KW-0378">Hydrolase</keyword>
<dbReference type="NCBIfam" id="TIGR02281">
    <property type="entry name" value="clan_AA_DTGA"/>
    <property type="match status" value="1"/>
</dbReference>
<dbReference type="SUPFAM" id="SSF50630">
    <property type="entry name" value="Acid proteases"/>
    <property type="match status" value="1"/>
</dbReference>
<proteinExistence type="predicted"/>
<evidence type="ECO:0000256" key="1">
    <source>
        <dbReference type="SAM" id="SignalP"/>
    </source>
</evidence>
<evidence type="ECO:0000313" key="2">
    <source>
        <dbReference type="EMBL" id="MBC3936465.1"/>
    </source>
</evidence>
<dbReference type="RefSeq" id="WP_186882014.1">
    <property type="nucleotide sequence ID" value="NZ_JACOGG010000015.1"/>
</dbReference>
<organism evidence="2 3">
    <name type="scientific">Undibacterium rugosum</name>
    <dbReference type="NCBI Taxonomy" id="2762291"/>
    <lineage>
        <taxon>Bacteria</taxon>
        <taxon>Pseudomonadati</taxon>
        <taxon>Pseudomonadota</taxon>
        <taxon>Betaproteobacteria</taxon>
        <taxon>Burkholderiales</taxon>
        <taxon>Oxalobacteraceae</taxon>
        <taxon>Undibacterium</taxon>
    </lineage>
</organism>
<accession>A0A923IBV6</accession>
<comment type="caution">
    <text evidence="2">The sequence shown here is derived from an EMBL/GenBank/DDBJ whole genome shotgun (WGS) entry which is preliminary data.</text>
</comment>